<protein>
    <recommendedName>
        <fullName evidence="4">DDE Tnp4 domain-containing protein</fullName>
    </recommendedName>
</protein>
<evidence type="ECO:0000259" key="4">
    <source>
        <dbReference type="Pfam" id="PF13359"/>
    </source>
</evidence>
<dbReference type="AlphaFoldDB" id="A0A821A6K7"/>
<keyword evidence="2" id="KW-0479">Metal-binding</keyword>
<sequence>MEPVVADAKICGSCRGAYYDWKKRNPDFDGILSRIDGEMSYDDGDNCDMDTSANDSSSALYGEDSGNDTNIDDSLNEPNEPYCDSVTHGENGFITLSMNCTISSHRKCCVCQQYIIRNSLTVPSNDRSLIWLMKNVFIPEGARCCTEHILNGQLNVDAINQIKPSIVQVMKFSASDVQLLIDQWQIHFQQQKRFNFDDTRSVSDDECKVLTSLTKVQFEDLVWQISKSGIRNSSNRSIRTAVAVLLCKLRFGMSNTLLTVLFQLPDKRTVSRCIESARTALINEFVPKNLGFAHIGRNDIIHQHTSTLAQYLLCENEPNTAIVVIDSTYIYIQKSRNNEFQRKSFNLHKKRSLLKPMLIVSTTGYIIACIGPFLSNYSNNDASIMQNILHRNTDGIRNWLNEDDVIVVDRGFRDCVNAMEDLGLNVVFPPFLNGRKQFTTTAANQSRFVTKVRWVVEAENGRIKQFKFLANTVANSSLPHLEQYLSIVCSIINRYRPPIKTSSIQDTVIADQMISLRNQKKNFEAFLQKKNLKKTSSTWEMIDHSDILHEFPIMTEDEIINNITLGIYQLKRARSYAEECSTTTDLTAAVNYKIQRCQEFPNIIRVASQSAHIARTIYHPIIRFSSDHILDWWCDCKCGNRFVRCCCHIASVSVVWFLSYARWQSRTNTMPSGNFINFFTDAGEFLSSSDSDTGTDNDEDEDNQT</sequence>
<dbReference type="Pfam" id="PF13359">
    <property type="entry name" value="DDE_Tnp_4"/>
    <property type="match status" value="1"/>
</dbReference>
<dbReference type="InterPro" id="IPR027806">
    <property type="entry name" value="HARBI1_dom"/>
</dbReference>
<evidence type="ECO:0000256" key="2">
    <source>
        <dbReference type="ARBA" id="ARBA00022723"/>
    </source>
</evidence>
<organism evidence="5 6">
    <name type="scientific">Rotaria socialis</name>
    <dbReference type="NCBI Taxonomy" id="392032"/>
    <lineage>
        <taxon>Eukaryota</taxon>
        <taxon>Metazoa</taxon>
        <taxon>Spiralia</taxon>
        <taxon>Gnathifera</taxon>
        <taxon>Rotifera</taxon>
        <taxon>Eurotatoria</taxon>
        <taxon>Bdelloidea</taxon>
        <taxon>Philodinida</taxon>
        <taxon>Philodinidae</taxon>
        <taxon>Rotaria</taxon>
    </lineage>
</organism>
<feature type="domain" description="DDE Tnp4" evidence="4">
    <location>
        <begin position="325"/>
        <end position="493"/>
    </location>
</feature>
<evidence type="ECO:0000313" key="5">
    <source>
        <dbReference type="EMBL" id="CAF4573156.1"/>
    </source>
</evidence>
<accession>A0A821A6K7</accession>
<comment type="caution">
    <text evidence="5">The sequence shown here is derived from an EMBL/GenBank/DDBJ whole genome shotgun (WGS) entry which is preliminary data.</text>
</comment>
<dbReference type="PANTHER" id="PTHR23080">
    <property type="entry name" value="THAP DOMAIN PROTEIN"/>
    <property type="match status" value="1"/>
</dbReference>
<reference evidence="5" key="1">
    <citation type="submission" date="2021-02" db="EMBL/GenBank/DDBJ databases">
        <authorList>
            <person name="Nowell W R."/>
        </authorList>
    </citation>
    <scope>NUCLEOTIDE SEQUENCE</scope>
</reference>
<dbReference type="Proteomes" id="UP000663862">
    <property type="component" value="Unassembled WGS sequence"/>
</dbReference>
<proteinExistence type="predicted"/>
<name>A0A821A6K7_9BILA</name>
<dbReference type="GO" id="GO:0046872">
    <property type="term" value="F:metal ion binding"/>
    <property type="evidence" value="ECO:0007669"/>
    <property type="project" value="UniProtKB-KW"/>
</dbReference>
<evidence type="ECO:0000313" key="6">
    <source>
        <dbReference type="Proteomes" id="UP000663862"/>
    </source>
</evidence>
<gene>
    <name evidence="5" type="ORF">TSG867_LOCUS26093</name>
</gene>
<dbReference type="EMBL" id="CAJOBQ010002672">
    <property type="protein sequence ID" value="CAF4573156.1"/>
    <property type="molecule type" value="Genomic_DNA"/>
</dbReference>
<comment type="cofactor">
    <cofactor evidence="1">
        <name>a divalent metal cation</name>
        <dbReference type="ChEBI" id="CHEBI:60240"/>
    </cofactor>
</comment>
<feature type="region of interest" description="Disordered" evidence="3">
    <location>
        <begin position="55"/>
        <end position="79"/>
    </location>
</feature>
<evidence type="ECO:0000256" key="1">
    <source>
        <dbReference type="ARBA" id="ARBA00001968"/>
    </source>
</evidence>
<evidence type="ECO:0000256" key="3">
    <source>
        <dbReference type="SAM" id="MobiDB-lite"/>
    </source>
</evidence>